<keyword evidence="3" id="KW-1185">Reference proteome</keyword>
<dbReference type="GO" id="GO:0004622">
    <property type="term" value="F:phosphatidylcholine lysophospholipase activity"/>
    <property type="evidence" value="ECO:0007669"/>
    <property type="project" value="TreeGrafter"/>
</dbReference>
<protein>
    <submittedName>
        <fullName evidence="2">GDSL-type esterase/lipase family protein</fullName>
    </submittedName>
</protein>
<evidence type="ECO:0000313" key="2">
    <source>
        <dbReference type="EMBL" id="MDA3731907.1"/>
    </source>
</evidence>
<gene>
    <name evidence="2" type="ORF">PBV87_10495</name>
</gene>
<sequence length="236" mass="27370">MIKTKEGYDRLEYFSENVASDQRRKEFDIKNHTIIENKLTPTFLFIGDSITHFWELNAYFNHPDHLIINRGIAGDTTTYLQKRLWVDALQLHPTYCIVGIGINDSIDLEGDYWKLIPGLSYETVLNRAKNNIIDIASQFRASDTTPIFTSLLPINIPISLCEYLRKKYICEMNHFLYEYCKAENIIFVNYYPSTTLPGTNTQLYGITYDGLHPNARGYNIMATVLRNTLENHNIII</sequence>
<feature type="domain" description="SGNH hydrolase-type esterase" evidence="1">
    <location>
        <begin position="45"/>
        <end position="219"/>
    </location>
</feature>
<dbReference type="PANTHER" id="PTHR30383">
    <property type="entry name" value="THIOESTERASE 1/PROTEASE 1/LYSOPHOSPHOLIPASE L1"/>
    <property type="match status" value="1"/>
</dbReference>
<dbReference type="Pfam" id="PF13472">
    <property type="entry name" value="Lipase_GDSL_2"/>
    <property type="match status" value="1"/>
</dbReference>
<dbReference type="SUPFAM" id="SSF52266">
    <property type="entry name" value="SGNH hydrolase"/>
    <property type="match status" value="1"/>
</dbReference>
<dbReference type="InterPro" id="IPR013830">
    <property type="entry name" value="SGNH_hydro"/>
</dbReference>
<evidence type="ECO:0000313" key="3">
    <source>
        <dbReference type="Proteomes" id="UP001169242"/>
    </source>
</evidence>
<dbReference type="InterPro" id="IPR036514">
    <property type="entry name" value="SGNH_hydro_sf"/>
</dbReference>
<dbReference type="EMBL" id="JAQIFT010000043">
    <property type="protein sequence ID" value="MDA3731907.1"/>
    <property type="molecule type" value="Genomic_DNA"/>
</dbReference>
<dbReference type="RefSeq" id="WP_271012218.1">
    <property type="nucleotide sequence ID" value="NZ_JAQIFT010000043.1"/>
</dbReference>
<proteinExistence type="predicted"/>
<organism evidence="2 3">
    <name type="scientific">Holtiella tumoricola</name>
    <dbReference type="NCBI Taxonomy" id="3018743"/>
    <lineage>
        <taxon>Bacteria</taxon>
        <taxon>Bacillati</taxon>
        <taxon>Bacillota</taxon>
        <taxon>Clostridia</taxon>
        <taxon>Lachnospirales</taxon>
        <taxon>Cellulosilyticaceae</taxon>
        <taxon>Holtiella</taxon>
    </lineage>
</organism>
<reference evidence="2" key="1">
    <citation type="journal article" date="2023" name="Int. J. Syst. Evol. Microbiol.">
        <title>&lt;i&gt;Holtiella tumoricola&lt;/i&gt; gen. nov. sp. nov., isolated from a human clinical sample.</title>
        <authorList>
            <person name="Allen-Vercoe E."/>
            <person name="Daigneault M.C."/>
            <person name="Vancuren S.J."/>
            <person name="Cochrane K."/>
            <person name="O'Neal L.L."/>
            <person name="Sankaranarayanan K."/>
            <person name="Lawson P.A."/>
        </authorList>
    </citation>
    <scope>NUCLEOTIDE SEQUENCE</scope>
    <source>
        <strain evidence="2">CC70A</strain>
    </source>
</reference>
<evidence type="ECO:0000259" key="1">
    <source>
        <dbReference type="Pfam" id="PF13472"/>
    </source>
</evidence>
<accession>A0AA42DN07</accession>
<comment type="caution">
    <text evidence="2">The sequence shown here is derived from an EMBL/GenBank/DDBJ whole genome shotgun (WGS) entry which is preliminary data.</text>
</comment>
<dbReference type="Proteomes" id="UP001169242">
    <property type="component" value="Unassembled WGS sequence"/>
</dbReference>
<name>A0AA42DN07_9FIRM</name>
<dbReference type="AlphaFoldDB" id="A0AA42DN07"/>
<dbReference type="PANTHER" id="PTHR30383:SF5">
    <property type="entry name" value="SGNH HYDROLASE-TYPE ESTERASE DOMAIN-CONTAINING PROTEIN"/>
    <property type="match status" value="1"/>
</dbReference>
<dbReference type="InterPro" id="IPR051532">
    <property type="entry name" value="Ester_Hydrolysis_Enzymes"/>
</dbReference>
<dbReference type="Gene3D" id="3.40.50.1110">
    <property type="entry name" value="SGNH hydrolase"/>
    <property type="match status" value="1"/>
</dbReference>